<dbReference type="PANTHER" id="PTHR41282:SF1">
    <property type="entry name" value="CONSERVED TRANSMEMBRANE PROTEIN-RELATED"/>
    <property type="match status" value="1"/>
</dbReference>
<keyword evidence="1" id="KW-0812">Transmembrane</keyword>
<dbReference type="PANTHER" id="PTHR41282">
    <property type="entry name" value="CONSERVED TRANSMEMBRANE PROTEIN-RELATED"/>
    <property type="match status" value="1"/>
</dbReference>
<dbReference type="EMBL" id="PDJE01000001">
    <property type="protein sequence ID" value="PFG32073.1"/>
    <property type="molecule type" value="Genomic_DNA"/>
</dbReference>
<sequence>MAIDNPAFRNAGFQRGGVAQQPQNLTAEQLQQMYDEPAATAVQTDRMTVEDTLGKSVIAFGILLVGAAVGWFIPALAIPAAIAGFVLALVNIFKKEPSAPLVLSYAGVQGIFVGGISGIFESMFPGIVSQALIGTVAVFGVTFALFASGKVRASARATKVFMIAMIGYAVFSLVNIVLMWTGANDDPWGLRGSVEIAGIPLGLILGVLVVIMAAYSLVLDFDFIKQGAQNGLPRKFGWTGVFGVMMTVVWLYLEILRMIAITRD</sequence>
<comment type="caution">
    <text evidence="2">The sequence shown here is derived from an EMBL/GenBank/DDBJ whole genome shotgun (WGS) entry which is preliminary data.</text>
</comment>
<keyword evidence="1" id="KW-0472">Membrane</keyword>
<name>A0A2A9DZP9_9MICO</name>
<keyword evidence="1" id="KW-1133">Transmembrane helix</keyword>
<feature type="transmembrane region" description="Helical" evidence="1">
    <location>
        <begin position="236"/>
        <end position="253"/>
    </location>
</feature>
<dbReference type="Pfam" id="PF12811">
    <property type="entry name" value="BaxI_1"/>
    <property type="match status" value="1"/>
</dbReference>
<protein>
    <submittedName>
        <fullName evidence="2">Putative YccA/Bax inhibitor family protein</fullName>
    </submittedName>
</protein>
<feature type="transmembrane region" description="Helical" evidence="1">
    <location>
        <begin position="201"/>
        <end position="224"/>
    </location>
</feature>
<feature type="transmembrane region" description="Helical" evidence="1">
    <location>
        <begin position="57"/>
        <end position="90"/>
    </location>
</feature>
<reference evidence="2 3" key="1">
    <citation type="submission" date="2017-10" db="EMBL/GenBank/DDBJ databases">
        <title>Sequencing the genomes of 1000 actinobacteria strains.</title>
        <authorList>
            <person name="Klenk H.-P."/>
        </authorList>
    </citation>
    <scope>NUCLEOTIDE SEQUENCE [LARGE SCALE GENOMIC DNA]</scope>
    <source>
        <strain evidence="2 3">DSM 21798</strain>
    </source>
</reference>
<proteinExistence type="predicted"/>
<gene>
    <name evidence="2" type="ORF">ATJ78_3057</name>
</gene>
<feature type="transmembrane region" description="Helical" evidence="1">
    <location>
        <begin position="102"/>
        <end position="120"/>
    </location>
</feature>
<evidence type="ECO:0000256" key="1">
    <source>
        <dbReference type="SAM" id="Phobius"/>
    </source>
</evidence>
<accession>A0A2A9DZP9</accession>
<organism evidence="2 3">
    <name type="scientific">Paramicrobacterium agarici</name>
    <dbReference type="NCBI Taxonomy" id="630514"/>
    <lineage>
        <taxon>Bacteria</taxon>
        <taxon>Bacillati</taxon>
        <taxon>Actinomycetota</taxon>
        <taxon>Actinomycetes</taxon>
        <taxon>Micrococcales</taxon>
        <taxon>Microbacteriaceae</taxon>
        <taxon>Paramicrobacterium</taxon>
    </lineage>
</organism>
<dbReference type="RefSeq" id="WP_098409004.1">
    <property type="nucleotide sequence ID" value="NZ_PDJE01000001.1"/>
</dbReference>
<keyword evidence="3" id="KW-1185">Reference proteome</keyword>
<feature type="transmembrane region" description="Helical" evidence="1">
    <location>
        <begin position="160"/>
        <end position="181"/>
    </location>
</feature>
<feature type="transmembrane region" description="Helical" evidence="1">
    <location>
        <begin position="126"/>
        <end position="148"/>
    </location>
</feature>
<dbReference type="InterPro" id="IPR010539">
    <property type="entry name" value="BaxI_1-like"/>
</dbReference>
<dbReference type="Proteomes" id="UP000221369">
    <property type="component" value="Unassembled WGS sequence"/>
</dbReference>
<evidence type="ECO:0000313" key="2">
    <source>
        <dbReference type="EMBL" id="PFG32073.1"/>
    </source>
</evidence>
<dbReference type="AlphaFoldDB" id="A0A2A9DZP9"/>
<evidence type="ECO:0000313" key="3">
    <source>
        <dbReference type="Proteomes" id="UP000221369"/>
    </source>
</evidence>